<dbReference type="Proteomes" id="UP000243859">
    <property type="component" value="Unassembled WGS sequence"/>
</dbReference>
<protein>
    <submittedName>
        <fullName evidence="2">Putative DsbA family dithiol-disulfide isomerase</fullName>
    </submittedName>
</protein>
<reference evidence="2 3" key="1">
    <citation type="submission" date="2018-04" db="EMBL/GenBank/DDBJ databases">
        <title>Genomic Encyclopedia of Archaeal and Bacterial Type Strains, Phase II (KMG-II): from individual species to whole genera.</title>
        <authorList>
            <person name="Goeker M."/>
        </authorList>
    </citation>
    <scope>NUCLEOTIDE SEQUENCE [LARGE SCALE GENOMIC DNA]</scope>
    <source>
        <strain evidence="2 3">DSM 18064</strain>
    </source>
</reference>
<keyword evidence="3" id="KW-1185">Reference proteome</keyword>
<evidence type="ECO:0000313" key="2">
    <source>
        <dbReference type="EMBL" id="PTN02821.1"/>
    </source>
</evidence>
<sequence>MIALDIFADPICPWCLIGKRRLDAALATHPDHPFTIAWHPFQLNPAMPASGMDRADYLTAKFGSRENAVKVYSEIDHHARQDGLKIDWSRITRTPNTLDAHRLLHWAGIEGRQQAVMSFLLEGYFLNGTDIGTPEALTAIAQRAGMDGTVVARLLDGEADKDTIRNRDSHARQRGITGVPTFIVANTHVLSGAQPTVLWEQVIAELTAPPGQIH</sequence>
<dbReference type="InterPro" id="IPR036249">
    <property type="entry name" value="Thioredoxin-like_sf"/>
</dbReference>
<feature type="domain" description="DSBA-like thioredoxin" evidence="1">
    <location>
        <begin position="4"/>
        <end position="196"/>
    </location>
</feature>
<dbReference type="OrthoDB" id="9799122at2"/>
<proteinExistence type="predicted"/>
<name>A0A2T5BTR2_9RHOB</name>
<dbReference type="InterPro" id="IPR001853">
    <property type="entry name" value="DSBA-like_thioredoxin_dom"/>
</dbReference>
<dbReference type="Gene3D" id="3.40.30.10">
    <property type="entry name" value="Glutaredoxin"/>
    <property type="match status" value="1"/>
</dbReference>
<comment type="caution">
    <text evidence="2">The sequence shown here is derived from an EMBL/GenBank/DDBJ whole genome shotgun (WGS) entry which is preliminary data.</text>
</comment>
<dbReference type="RefSeq" id="WP_107891624.1">
    <property type="nucleotide sequence ID" value="NZ_NHSI01000053.1"/>
</dbReference>
<dbReference type="GO" id="GO:0016853">
    <property type="term" value="F:isomerase activity"/>
    <property type="evidence" value="ECO:0007669"/>
    <property type="project" value="UniProtKB-KW"/>
</dbReference>
<evidence type="ECO:0000259" key="1">
    <source>
        <dbReference type="Pfam" id="PF01323"/>
    </source>
</evidence>
<evidence type="ECO:0000313" key="3">
    <source>
        <dbReference type="Proteomes" id="UP000243859"/>
    </source>
</evidence>
<dbReference type="SUPFAM" id="SSF52833">
    <property type="entry name" value="Thioredoxin-like"/>
    <property type="match status" value="1"/>
</dbReference>
<keyword evidence="2" id="KW-0413">Isomerase</keyword>
<accession>A0A2T5BTR2</accession>
<dbReference type="Pfam" id="PF01323">
    <property type="entry name" value="DSBA"/>
    <property type="match status" value="1"/>
</dbReference>
<dbReference type="GO" id="GO:0016491">
    <property type="term" value="F:oxidoreductase activity"/>
    <property type="evidence" value="ECO:0007669"/>
    <property type="project" value="InterPro"/>
</dbReference>
<organism evidence="2 3">
    <name type="scientific">Rhodovulum imhoffii</name>
    <dbReference type="NCBI Taxonomy" id="365340"/>
    <lineage>
        <taxon>Bacteria</taxon>
        <taxon>Pseudomonadati</taxon>
        <taxon>Pseudomonadota</taxon>
        <taxon>Alphaproteobacteria</taxon>
        <taxon>Rhodobacterales</taxon>
        <taxon>Paracoccaceae</taxon>
        <taxon>Rhodovulum</taxon>
    </lineage>
</organism>
<dbReference type="PANTHER" id="PTHR13887:SF41">
    <property type="entry name" value="THIOREDOXIN SUPERFAMILY PROTEIN"/>
    <property type="match status" value="1"/>
</dbReference>
<dbReference type="EMBL" id="QAAA01000005">
    <property type="protein sequence ID" value="PTN02821.1"/>
    <property type="molecule type" value="Genomic_DNA"/>
</dbReference>
<dbReference type="AlphaFoldDB" id="A0A2T5BTR2"/>
<gene>
    <name evidence="2" type="ORF">C8N32_105194</name>
</gene>
<dbReference type="PANTHER" id="PTHR13887">
    <property type="entry name" value="GLUTATHIONE S-TRANSFERASE KAPPA"/>
    <property type="match status" value="1"/>
</dbReference>
<dbReference type="CDD" id="cd03024">
    <property type="entry name" value="DsbA_FrnE"/>
    <property type="match status" value="1"/>
</dbReference>